<evidence type="ECO:0000313" key="2">
    <source>
        <dbReference type="WBParaSite" id="ALUE_0000259901-mRNA-1"/>
    </source>
</evidence>
<protein>
    <submittedName>
        <fullName evidence="2">Uncharacterized protein</fullName>
    </submittedName>
</protein>
<proteinExistence type="predicted"/>
<keyword evidence="1" id="KW-1185">Reference proteome</keyword>
<accession>A0A0M3HM54</accession>
<dbReference type="AlphaFoldDB" id="A0A0M3HM54"/>
<name>A0A0M3HM54_ASCLU</name>
<dbReference type="Proteomes" id="UP000036681">
    <property type="component" value="Unplaced"/>
</dbReference>
<evidence type="ECO:0000313" key="1">
    <source>
        <dbReference type="Proteomes" id="UP000036681"/>
    </source>
</evidence>
<organism evidence="1 2">
    <name type="scientific">Ascaris lumbricoides</name>
    <name type="common">Giant roundworm</name>
    <dbReference type="NCBI Taxonomy" id="6252"/>
    <lineage>
        <taxon>Eukaryota</taxon>
        <taxon>Metazoa</taxon>
        <taxon>Ecdysozoa</taxon>
        <taxon>Nematoda</taxon>
        <taxon>Chromadorea</taxon>
        <taxon>Rhabditida</taxon>
        <taxon>Spirurina</taxon>
        <taxon>Ascaridomorpha</taxon>
        <taxon>Ascaridoidea</taxon>
        <taxon>Ascarididae</taxon>
        <taxon>Ascaris</taxon>
    </lineage>
</organism>
<dbReference type="WBParaSite" id="ALUE_0000259901-mRNA-1">
    <property type="protein sequence ID" value="ALUE_0000259901-mRNA-1"/>
    <property type="gene ID" value="ALUE_0000259901"/>
</dbReference>
<sequence length="47" mass="5638">MGVIPNTSLVDRIHSRREKLSQEISTTSKRGEHIFIHKYFFISFHFF</sequence>
<reference evidence="2" key="1">
    <citation type="submission" date="2017-02" db="UniProtKB">
        <authorList>
            <consortium name="WormBaseParasite"/>
        </authorList>
    </citation>
    <scope>IDENTIFICATION</scope>
</reference>